<protein>
    <submittedName>
        <fullName evidence="1">11068_t:CDS:1</fullName>
    </submittedName>
</protein>
<reference evidence="1" key="1">
    <citation type="submission" date="2021-06" db="EMBL/GenBank/DDBJ databases">
        <authorList>
            <person name="Kallberg Y."/>
            <person name="Tangrot J."/>
            <person name="Rosling A."/>
        </authorList>
    </citation>
    <scope>NUCLEOTIDE SEQUENCE</scope>
    <source>
        <strain evidence="1">FL130A</strain>
    </source>
</reference>
<comment type="caution">
    <text evidence="1">The sequence shown here is derived from an EMBL/GenBank/DDBJ whole genome shotgun (WGS) entry which is preliminary data.</text>
</comment>
<keyword evidence="2" id="KW-1185">Reference proteome</keyword>
<sequence>FGIWWNVMLQNVQASKERTKNKIKAQMDQKKITLNKIIAGNTKKDWVELDLI</sequence>
<feature type="non-terminal residue" evidence="1">
    <location>
        <position position="1"/>
    </location>
</feature>
<gene>
    <name evidence="1" type="ORF">ALEPTO_LOCUS12887</name>
</gene>
<proteinExistence type="predicted"/>
<organism evidence="1 2">
    <name type="scientific">Ambispora leptoticha</name>
    <dbReference type="NCBI Taxonomy" id="144679"/>
    <lineage>
        <taxon>Eukaryota</taxon>
        <taxon>Fungi</taxon>
        <taxon>Fungi incertae sedis</taxon>
        <taxon>Mucoromycota</taxon>
        <taxon>Glomeromycotina</taxon>
        <taxon>Glomeromycetes</taxon>
        <taxon>Archaeosporales</taxon>
        <taxon>Ambisporaceae</taxon>
        <taxon>Ambispora</taxon>
    </lineage>
</organism>
<dbReference type="Proteomes" id="UP000789508">
    <property type="component" value="Unassembled WGS sequence"/>
</dbReference>
<evidence type="ECO:0000313" key="1">
    <source>
        <dbReference type="EMBL" id="CAG8739003.1"/>
    </source>
</evidence>
<dbReference type="AlphaFoldDB" id="A0A9N9IM64"/>
<name>A0A9N9IM64_9GLOM</name>
<accession>A0A9N9IM64</accession>
<dbReference type="EMBL" id="CAJVPS010034271">
    <property type="protein sequence ID" value="CAG8739003.1"/>
    <property type="molecule type" value="Genomic_DNA"/>
</dbReference>
<evidence type="ECO:0000313" key="2">
    <source>
        <dbReference type="Proteomes" id="UP000789508"/>
    </source>
</evidence>